<dbReference type="GO" id="GO:0005886">
    <property type="term" value="C:plasma membrane"/>
    <property type="evidence" value="ECO:0007669"/>
    <property type="project" value="TreeGrafter"/>
</dbReference>
<dbReference type="Proteomes" id="UP000033035">
    <property type="component" value="Unassembled WGS sequence"/>
</dbReference>
<proteinExistence type="predicted"/>
<organism evidence="2 3">
    <name type="scientific">Parabacteroides gordonii MS-1 = DSM 23371</name>
    <dbReference type="NCBI Taxonomy" id="1203610"/>
    <lineage>
        <taxon>Bacteria</taxon>
        <taxon>Pseudomonadati</taxon>
        <taxon>Bacteroidota</taxon>
        <taxon>Bacteroidia</taxon>
        <taxon>Bacteroidales</taxon>
        <taxon>Tannerellaceae</taxon>
        <taxon>Parabacteroides</taxon>
    </lineage>
</organism>
<name>A0A0F5JFR8_9BACT</name>
<keyword evidence="1" id="KW-0812">Transmembrane</keyword>
<gene>
    <name evidence="2" type="ORF">HMPREF1536_02184</name>
</gene>
<dbReference type="Pfam" id="PF03956">
    <property type="entry name" value="Lys_export"/>
    <property type="match status" value="1"/>
</dbReference>
<protein>
    <recommendedName>
        <fullName evidence="4">Lysine exporter LysO family protein</fullName>
    </recommendedName>
</protein>
<evidence type="ECO:0000313" key="2">
    <source>
        <dbReference type="EMBL" id="KKB56548.1"/>
    </source>
</evidence>
<dbReference type="HOGENOM" id="CLU_078428_1_0_10"/>
<feature type="transmembrane region" description="Helical" evidence="1">
    <location>
        <begin position="128"/>
        <end position="151"/>
    </location>
</feature>
<evidence type="ECO:0000256" key="1">
    <source>
        <dbReference type="SAM" id="Phobius"/>
    </source>
</evidence>
<keyword evidence="1" id="KW-1133">Transmembrane helix</keyword>
<keyword evidence="3" id="KW-1185">Reference proteome</keyword>
<feature type="transmembrane region" description="Helical" evidence="1">
    <location>
        <begin position="66"/>
        <end position="84"/>
    </location>
</feature>
<dbReference type="InterPro" id="IPR005642">
    <property type="entry name" value="LysO"/>
</dbReference>
<reference evidence="2 3" key="1">
    <citation type="submission" date="2013-04" db="EMBL/GenBank/DDBJ databases">
        <title>The Genome Sequence of Parabacteroides gordonii DSM 23371.</title>
        <authorList>
            <consortium name="The Broad Institute Genomics Platform"/>
            <person name="Earl A."/>
            <person name="Ward D."/>
            <person name="Feldgarden M."/>
            <person name="Gevers D."/>
            <person name="Martens E."/>
            <person name="Sakamoto M."/>
            <person name="Benno Y."/>
            <person name="Suzuki N."/>
            <person name="Matsunaga N."/>
            <person name="Koshihara K."/>
            <person name="Seki M."/>
            <person name="Komiya H."/>
            <person name="Walker B."/>
            <person name="Young S."/>
            <person name="Zeng Q."/>
            <person name="Gargeya S."/>
            <person name="Fitzgerald M."/>
            <person name="Haas B."/>
            <person name="Abouelleil A."/>
            <person name="Allen A.W."/>
            <person name="Alvarado L."/>
            <person name="Arachchi H.M."/>
            <person name="Berlin A.M."/>
            <person name="Chapman S.B."/>
            <person name="Gainer-Dewar J."/>
            <person name="Goldberg J."/>
            <person name="Griggs A."/>
            <person name="Gujja S."/>
            <person name="Hansen M."/>
            <person name="Howarth C."/>
            <person name="Imamovic A."/>
            <person name="Ireland A."/>
            <person name="Larimer J."/>
            <person name="McCowan C."/>
            <person name="Murphy C."/>
            <person name="Pearson M."/>
            <person name="Poon T.W."/>
            <person name="Priest M."/>
            <person name="Roberts A."/>
            <person name="Saif S."/>
            <person name="Shea T."/>
            <person name="Sisk P."/>
            <person name="Sykes S."/>
            <person name="Wortman J."/>
            <person name="Nusbaum C."/>
            <person name="Birren B."/>
        </authorList>
    </citation>
    <scope>NUCLEOTIDE SEQUENCE [LARGE SCALE GENOMIC DNA]</scope>
    <source>
        <strain evidence="2 3">MS-1</strain>
    </source>
</reference>
<dbReference type="PANTHER" id="PTHR35804:SF1">
    <property type="entry name" value="LYSINE EXPORTER LYSO"/>
    <property type="match status" value="1"/>
</dbReference>
<dbReference type="PATRIC" id="fig|1203610.3.peg.2241"/>
<comment type="caution">
    <text evidence="2">The sequence shown here is derived from an EMBL/GenBank/DDBJ whole genome shotgun (WGS) entry which is preliminary data.</text>
</comment>
<feature type="transmembrane region" description="Helical" evidence="1">
    <location>
        <begin position="34"/>
        <end position="54"/>
    </location>
</feature>
<dbReference type="STRING" id="1203610.HMPREF1536_02184"/>
<sequence length="208" mass="22533">MKGSLIVVAFFALGCILGWSGYLPQVIVENDITMYVLYLLMFQVGLSIGSDKKLKDILCSIRPKLLLVPLATIIGTLTASALVSLLISKWSVFDCLAVGSGFAYYSLSSILITELKEASLGVQMATELGTIALMANIIREIFALLGAPLFVRYFGRLAPICAGGATTMDTTLPIITRYSGKDLVFVSIFHGILVDFTVPFFVSFFCSM</sequence>
<evidence type="ECO:0008006" key="4">
    <source>
        <dbReference type="Google" id="ProtNLM"/>
    </source>
</evidence>
<dbReference type="RefSeq" id="WP_028728859.1">
    <property type="nucleotide sequence ID" value="NZ_AUAE01000040.1"/>
</dbReference>
<keyword evidence="1" id="KW-0472">Membrane</keyword>
<dbReference type="PROSITE" id="PS51257">
    <property type="entry name" value="PROKAR_LIPOPROTEIN"/>
    <property type="match status" value="1"/>
</dbReference>
<accession>A0A0F5JFR8</accession>
<dbReference type="EMBL" id="AQHW01000014">
    <property type="protein sequence ID" value="KKB56548.1"/>
    <property type="molecule type" value="Genomic_DNA"/>
</dbReference>
<dbReference type="PANTHER" id="PTHR35804">
    <property type="entry name" value="LYSINE EXPORTER LYSO"/>
    <property type="match status" value="1"/>
</dbReference>
<dbReference type="GO" id="GO:0015661">
    <property type="term" value="F:L-lysine efflux transmembrane transporter activity"/>
    <property type="evidence" value="ECO:0007669"/>
    <property type="project" value="InterPro"/>
</dbReference>
<feature type="transmembrane region" description="Helical" evidence="1">
    <location>
        <begin position="183"/>
        <end position="205"/>
    </location>
</feature>
<dbReference type="AlphaFoldDB" id="A0A0F5JFR8"/>
<evidence type="ECO:0000313" key="3">
    <source>
        <dbReference type="Proteomes" id="UP000033035"/>
    </source>
</evidence>